<dbReference type="AlphaFoldDB" id="A0A383C2A1"/>
<name>A0A383C2A1_9ZZZZ</name>
<feature type="non-terminal residue" evidence="1">
    <location>
        <position position="1"/>
    </location>
</feature>
<dbReference type="EMBL" id="UINC01205220">
    <property type="protein sequence ID" value="SVE26292.1"/>
    <property type="molecule type" value="Genomic_DNA"/>
</dbReference>
<sequence length="31" mass="3500">NDSNYFPLLQAVNAVRVSAQEMNINDTLKHP</sequence>
<accession>A0A383C2A1</accession>
<gene>
    <name evidence="1" type="ORF">METZ01_LOCUS479146</name>
</gene>
<organism evidence="1">
    <name type="scientific">marine metagenome</name>
    <dbReference type="NCBI Taxonomy" id="408172"/>
    <lineage>
        <taxon>unclassified sequences</taxon>
        <taxon>metagenomes</taxon>
        <taxon>ecological metagenomes</taxon>
    </lineage>
</organism>
<evidence type="ECO:0000313" key="1">
    <source>
        <dbReference type="EMBL" id="SVE26292.1"/>
    </source>
</evidence>
<protein>
    <submittedName>
        <fullName evidence="1">Uncharacterized protein</fullName>
    </submittedName>
</protein>
<proteinExistence type="predicted"/>
<reference evidence="1" key="1">
    <citation type="submission" date="2018-05" db="EMBL/GenBank/DDBJ databases">
        <authorList>
            <person name="Lanie J.A."/>
            <person name="Ng W.-L."/>
            <person name="Kazmierczak K.M."/>
            <person name="Andrzejewski T.M."/>
            <person name="Davidsen T.M."/>
            <person name="Wayne K.J."/>
            <person name="Tettelin H."/>
            <person name="Glass J.I."/>
            <person name="Rusch D."/>
            <person name="Podicherti R."/>
            <person name="Tsui H.-C.T."/>
            <person name="Winkler M.E."/>
        </authorList>
    </citation>
    <scope>NUCLEOTIDE SEQUENCE</scope>
</reference>